<protein>
    <submittedName>
        <fullName evidence="1">Uncharacterized protein</fullName>
    </submittedName>
</protein>
<proteinExistence type="predicted"/>
<sequence>MRICTTNAMSLKGNTRREASTRNPSMRSFVPFLWAILAQVSNGCPLVIQYLSSINVAAIHMAPNAALAMPLPFLDFKGDVRETKEE</sequence>
<gene>
    <name evidence="1" type="ordered locus">AALP_Aa2g131600</name>
</gene>
<name>A0A087HH44_ARAAL</name>
<evidence type="ECO:0000313" key="1">
    <source>
        <dbReference type="EMBL" id="KFK41446.1"/>
    </source>
</evidence>
<keyword evidence="2" id="KW-1185">Reference proteome</keyword>
<reference evidence="2" key="1">
    <citation type="journal article" date="2015" name="Nat. Plants">
        <title>Genome expansion of Arabis alpina linked with retrotransposition and reduced symmetric DNA methylation.</title>
        <authorList>
            <person name="Willing E.M."/>
            <person name="Rawat V."/>
            <person name="Mandakova T."/>
            <person name="Maumus F."/>
            <person name="James G.V."/>
            <person name="Nordstroem K.J."/>
            <person name="Becker C."/>
            <person name="Warthmann N."/>
            <person name="Chica C."/>
            <person name="Szarzynska B."/>
            <person name="Zytnicki M."/>
            <person name="Albani M.C."/>
            <person name="Kiefer C."/>
            <person name="Bergonzi S."/>
            <person name="Castaings L."/>
            <person name="Mateos J.L."/>
            <person name="Berns M.C."/>
            <person name="Bujdoso N."/>
            <person name="Piofczyk T."/>
            <person name="de Lorenzo L."/>
            <person name="Barrero-Sicilia C."/>
            <person name="Mateos I."/>
            <person name="Piednoel M."/>
            <person name="Hagmann J."/>
            <person name="Chen-Min-Tao R."/>
            <person name="Iglesias-Fernandez R."/>
            <person name="Schuster S.C."/>
            <person name="Alonso-Blanco C."/>
            <person name="Roudier F."/>
            <person name="Carbonero P."/>
            <person name="Paz-Ares J."/>
            <person name="Davis S.J."/>
            <person name="Pecinka A."/>
            <person name="Quesneville H."/>
            <person name="Colot V."/>
            <person name="Lysak M.A."/>
            <person name="Weigel D."/>
            <person name="Coupland G."/>
            <person name="Schneeberger K."/>
        </authorList>
    </citation>
    <scope>NUCLEOTIDE SEQUENCE [LARGE SCALE GENOMIC DNA]</scope>
    <source>
        <strain evidence="2">cv. Pajares</strain>
    </source>
</reference>
<evidence type="ECO:0000313" key="2">
    <source>
        <dbReference type="Proteomes" id="UP000029120"/>
    </source>
</evidence>
<dbReference type="Gramene" id="KFK41446">
    <property type="protein sequence ID" value="KFK41446"/>
    <property type="gene ID" value="AALP_AA2G131600"/>
</dbReference>
<dbReference type="EMBL" id="CM002870">
    <property type="protein sequence ID" value="KFK41446.1"/>
    <property type="molecule type" value="Genomic_DNA"/>
</dbReference>
<dbReference type="Proteomes" id="UP000029120">
    <property type="component" value="Chromosome 2"/>
</dbReference>
<dbReference type="AlphaFoldDB" id="A0A087HH44"/>
<organism evidence="1 2">
    <name type="scientific">Arabis alpina</name>
    <name type="common">Alpine rock-cress</name>
    <dbReference type="NCBI Taxonomy" id="50452"/>
    <lineage>
        <taxon>Eukaryota</taxon>
        <taxon>Viridiplantae</taxon>
        <taxon>Streptophyta</taxon>
        <taxon>Embryophyta</taxon>
        <taxon>Tracheophyta</taxon>
        <taxon>Spermatophyta</taxon>
        <taxon>Magnoliopsida</taxon>
        <taxon>eudicotyledons</taxon>
        <taxon>Gunneridae</taxon>
        <taxon>Pentapetalae</taxon>
        <taxon>rosids</taxon>
        <taxon>malvids</taxon>
        <taxon>Brassicales</taxon>
        <taxon>Brassicaceae</taxon>
        <taxon>Arabideae</taxon>
        <taxon>Arabis</taxon>
    </lineage>
</organism>
<accession>A0A087HH44</accession>